<name>A0A210Q211_MIZYE</name>
<dbReference type="OrthoDB" id="114727at2759"/>
<dbReference type="GO" id="GO:0005509">
    <property type="term" value="F:calcium ion binding"/>
    <property type="evidence" value="ECO:0007669"/>
    <property type="project" value="InterPro"/>
</dbReference>
<sequence>MGNESSLQNVLSKEEIEDLLASTPFTESQLRKLMKRYKDMDPDGTDGISYDDMLTMVEFAGSDLAPPIIASLLDRRSLKIYPKTFLRLCALLSDRVKPAEKKKFIFDLFNIYSSDALTHDEIFRLYKLFYSVAISDDHILALTFKALSHPDLETKGQITFPEFEKMVGDQEVVDRMTVDFF</sequence>
<dbReference type="AlphaFoldDB" id="A0A210Q211"/>
<dbReference type="STRING" id="6573.A0A210Q211"/>
<evidence type="ECO:0000256" key="1">
    <source>
        <dbReference type="ARBA" id="ARBA00022723"/>
    </source>
</evidence>
<accession>A0A210Q211</accession>
<comment type="caution">
    <text evidence="4">The sequence shown here is derived from an EMBL/GenBank/DDBJ whole genome shotgun (WGS) entry which is preliminary data.</text>
</comment>
<evidence type="ECO:0000313" key="5">
    <source>
        <dbReference type="Proteomes" id="UP000242188"/>
    </source>
</evidence>
<dbReference type="PANTHER" id="PTHR45942">
    <property type="entry name" value="PROTEIN PHOSPATASE 3 REGULATORY SUBUNIT B ALPHA ISOFORM TYPE 1"/>
    <property type="match status" value="1"/>
</dbReference>
<organism evidence="4 5">
    <name type="scientific">Mizuhopecten yessoensis</name>
    <name type="common">Japanese scallop</name>
    <name type="synonym">Patinopecten yessoensis</name>
    <dbReference type="NCBI Taxonomy" id="6573"/>
    <lineage>
        <taxon>Eukaryota</taxon>
        <taxon>Metazoa</taxon>
        <taxon>Spiralia</taxon>
        <taxon>Lophotrochozoa</taxon>
        <taxon>Mollusca</taxon>
        <taxon>Bivalvia</taxon>
        <taxon>Autobranchia</taxon>
        <taxon>Pteriomorphia</taxon>
        <taxon>Pectinida</taxon>
        <taxon>Pectinoidea</taxon>
        <taxon>Pectinidae</taxon>
        <taxon>Mizuhopecten</taxon>
    </lineage>
</organism>
<evidence type="ECO:0000256" key="2">
    <source>
        <dbReference type="ARBA" id="ARBA00022737"/>
    </source>
</evidence>
<reference evidence="4 5" key="1">
    <citation type="journal article" date="2017" name="Nat. Ecol. Evol.">
        <title>Scallop genome provides insights into evolution of bilaterian karyotype and development.</title>
        <authorList>
            <person name="Wang S."/>
            <person name="Zhang J."/>
            <person name="Jiao W."/>
            <person name="Li J."/>
            <person name="Xun X."/>
            <person name="Sun Y."/>
            <person name="Guo X."/>
            <person name="Huan P."/>
            <person name="Dong B."/>
            <person name="Zhang L."/>
            <person name="Hu X."/>
            <person name="Sun X."/>
            <person name="Wang J."/>
            <person name="Zhao C."/>
            <person name="Wang Y."/>
            <person name="Wang D."/>
            <person name="Huang X."/>
            <person name="Wang R."/>
            <person name="Lv J."/>
            <person name="Li Y."/>
            <person name="Zhang Z."/>
            <person name="Liu B."/>
            <person name="Lu W."/>
            <person name="Hui Y."/>
            <person name="Liang J."/>
            <person name="Zhou Z."/>
            <person name="Hou R."/>
            <person name="Li X."/>
            <person name="Liu Y."/>
            <person name="Li H."/>
            <person name="Ning X."/>
            <person name="Lin Y."/>
            <person name="Zhao L."/>
            <person name="Xing Q."/>
            <person name="Dou J."/>
            <person name="Li Y."/>
            <person name="Mao J."/>
            <person name="Guo H."/>
            <person name="Dou H."/>
            <person name="Li T."/>
            <person name="Mu C."/>
            <person name="Jiang W."/>
            <person name="Fu Q."/>
            <person name="Fu X."/>
            <person name="Miao Y."/>
            <person name="Liu J."/>
            <person name="Yu Q."/>
            <person name="Li R."/>
            <person name="Liao H."/>
            <person name="Li X."/>
            <person name="Kong Y."/>
            <person name="Jiang Z."/>
            <person name="Chourrout D."/>
            <person name="Li R."/>
            <person name="Bao Z."/>
        </authorList>
    </citation>
    <scope>NUCLEOTIDE SEQUENCE [LARGE SCALE GENOMIC DNA]</scope>
    <source>
        <strain evidence="4 5">PY_sf001</strain>
    </source>
</reference>
<dbReference type="Proteomes" id="UP000242188">
    <property type="component" value="Unassembled WGS sequence"/>
</dbReference>
<keyword evidence="1" id="KW-0479">Metal-binding</keyword>
<dbReference type="InterPro" id="IPR002048">
    <property type="entry name" value="EF_hand_dom"/>
</dbReference>
<keyword evidence="5" id="KW-1185">Reference proteome</keyword>
<proteinExistence type="predicted"/>
<dbReference type="SUPFAM" id="SSF47473">
    <property type="entry name" value="EF-hand"/>
    <property type="match status" value="1"/>
</dbReference>
<dbReference type="PROSITE" id="PS50222">
    <property type="entry name" value="EF_HAND_2"/>
    <property type="match status" value="1"/>
</dbReference>
<dbReference type="Gene3D" id="1.10.238.10">
    <property type="entry name" value="EF-hand"/>
    <property type="match status" value="1"/>
</dbReference>
<keyword evidence="2" id="KW-0677">Repeat</keyword>
<protein>
    <submittedName>
        <fullName evidence="4">Calcineurin subunit B type 1</fullName>
    </submittedName>
</protein>
<dbReference type="InterPro" id="IPR011992">
    <property type="entry name" value="EF-hand-dom_pair"/>
</dbReference>
<evidence type="ECO:0000313" key="4">
    <source>
        <dbReference type="EMBL" id="OWF42770.1"/>
    </source>
</evidence>
<dbReference type="EMBL" id="NEDP02005224">
    <property type="protein sequence ID" value="OWF42770.1"/>
    <property type="molecule type" value="Genomic_DNA"/>
</dbReference>
<gene>
    <name evidence="4" type="ORF">KP79_PYT07200</name>
</gene>
<dbReference type="PRINTS" id="PR00450">
    <property type="entry name" value="RECOVERIN"/>
</dbReference>
<feature type="domain" description="EF-hand" evidence="3">
    <location>
        <begin position="28"/>
        <end position="63"/>
    </location>
</feature>
<evidence type="ECO:0000259" key="3">
    <source>
        <dbReference type="PROSITE" id="PS50222"/>
    </source>
</evidence>